<dbReference type="InterPro" id="IPR014036">
    <property type="entry name" value="DeoR-like_C"/>
</dbReference>
<accession>A0A402AXW5</accession>
<dbReference type="InterPro" id="IPR050313">
    <property type="entry name" value="Carb_Metab_HTH_regulators"/>
</dbReference>
<evidence type="ECO:0000313" key="9">
    <source>
        <dbReference type="Proteomes" id="UP000287188"/>
    </source>
</evidence>
<dbReference type="InterPro" id="IPR018356">
    <property type="entry name" value="Tscrpt_reg_HTH_DeoR_CS"/>
</dbReference>
<reference evidence="9" key="1">
    <citation type="submission" date="2018-12" db="EMBL/GenBank/DDBJ databases">
        <title>Tengunoibacter tsumagoiensis gen. nov., sp. nov., Dictyobacter kobayashii sp. nov., D. alpinus sp. nov., and D. joshuensis sp. nov. and description of Dictyobacteraceae fam. nov. within the order Ktedonobacterales isolated from Tengu-no-mugimeshi.</title>
        <authorList>
            <person name="Wang C.M."/>
            <person name="Zheng Y."/>
            <person name="Sakai Y."/>
            <person name="Toyoda A."/>
            <person name="Minakuchi Y."/>
            <person name="Abe K."/>
            <person name="Yokota A."/>
            <person name="Yabe S."/>
        </authorList>
    </citation>
    <scope>NUCLEOTIDE SEQUENCE [LARGE SCALE GENOMIC DNA]</scope>
    <source>
        <strain evidence="9">Uno11</strain>
    </source>
</reference>
<evidence type="ECO:0000259" key="7">
    <source>
        <dbReference type="PROSITE" id="PS51000"/>
    </source>
</evidence>
<evidence type="ECO:0000256" key="1">
    <source>
        <dbReference type="ARBA" id="ARBA00021390"/>
    </source>
</evidence>
<dbReference type="PANTHER" id="PTHR30363">
    <property type="entry name" value="HTH-TYPE TRANSCRIPTIONAL REGULATOR SRLR-RELATED"/>
    <property type="match status" value="1"/>
</dbReference>
<proteinExistence type="predicted"/>
<dbReference type="InterPro" id="IPR036390">
    <property type="entry name" value="WH_DNA-bd_sf"/>
</dbReference>
<keyword evidence="3" id="KW-0805">Transcription regulation</keyword>
<dbReference type="SMART" id="SM00420">
    <property type="entry name" value="HTH_DEOR"/>
    <property type="match status" value="1"/>
</dbReference>
<gene>
    <name evidence="8" type="ORF">KDK_76940</name>
</gene>
<dbReference type="SUPFAM" id="SSF100950">
    <property type="entry name" value="NagB/RpiA/CoA transferase-like"/>
    <property type="match status" value="1"/>
</dbReference>
<name>A0A402AXW5_9CHLR</name>
<feature type="domain" description="HTH deoR-type" evidence="7">
    <location>
        <begin position="3"/>
        <end position="58"/>
    </location>
</feature>
<dbReference type="GO" id="GO:0003677">
    <property type="term" value="F:DNA binding"/>
    <property type="evidence" value="ECO:0007669"/>
    <property type="project" value="UniProtKB-KW"/>
</dbReference>
<keyword evidence="4" id="KW-0238">DNA-binding</keyword>
<evidence type="ECO:0000313" key="8">
    <source>
        <dbReference type="EMBL" id="GCE23894.1"/>
    </source>
</evidence>
<dbReference type="PROSITE" id="PS51000">
    <property type="entry name" value="HTH_DEOR_2"/>
    <property type="match status" value="1"/>
</dbReference>
<comment type="function">
    <text evidence="6">Repressor of the lactose catabolism operon. Galactose-6-phosphate is the inducer.</text>
</comment>
<dbReference type="PRINTS" id="PR00037">
    <property type="entry name" value="HTHLACR"/>
</dbReference>
<evidence type="ECO:0000256" key="5">
    <source>
        <dbReference type="ARBA" id="ARBA00023163"/>
    </source>
</evidence>
<organism evidence="8 9">
    <name type="scientific">Dictyobacter kobayashii</name>
    <dbReference type="NCBI Taxonomy" id="2014872"/>
    <lineage>
        <taxon>Bacteria</taxon>
        <taxon>Bacillati</taxon>
        <taxon>Chloroflexota</taxon>
        <taxon>Ktedonobacteria</taxon>
        <taxon>Ktedonobacterales</taxon>
        <taxon>Dictyobacteraceae</taxon>
        <taxon>Dictyobacter</taxon>
    </lineage>
</organism>
<dbReference type="Gene3D" id="1.10.10.10">
    <property type="entry name" value="Winged helix-like DNA-binding domain superfamily/Winged helix DNA-binding domain"/>
    <property type="match status" value="1"/>
</dbReference>
<dbReference type="OrthoDB" id="9798651at2"/>
<dbReference type="Proteomes" id="UP000287188">
    <property type="component" value="Unassembled WGS sequence"/>
</dbReference>
<evidence type="ECO:0000256" key="4">
    <source>
        <dbReference type="ARBA" id="ARBA00023125"/>
    </source>
</evidence>
<dbReference type="GO" id="GO:0003700">
    <property type="term" value="F:DNA-binding transcription factor activity"/>
    <property type="evidence" value="ECO:0007669"/>
    <property type="project" value="InterPro"/>
</dbReference>
<evidence type="ECO:0000256" key="2">
    <source>
        <dbReference type="ARBA" id="ARBA00022491"/>
    </source>
</evidence>
<keyword evidence="5" id="KW-0804">Transcription</keyword>
<comment type="caution">
    <text evidence="8">The sequence shown here is derived from an EMBL/GenBank/DDBJ whole genome shotgun (WGS) entry which is preliminary data.</text>
</comment>
<dbReference type="PANTHER" id="PTHR30363:SF4">
    <property type="entry name" value="GLYCEROL-3-PHOSPHATE REGULON REPRESSOR"/>
    <property type="match status" value="1"/>
</dbReference>
<dbReference type="Pfam" id="PF00455">
    <property type="entry name" value="DeoRC"/>
    <property type="match status" value="1"/>
</dbReference>
<dbReference type="Gene3D" id="3.40.50.1360">
    <property type="match status" value="1"/>
</dbReference>
<dbReference type="InterPro" id="IPR037171">
    <property type="entry name" value="NagB/RpiA_transferase-like"/>
</dbReference>
<dbReference type="RefSeq" id="WP_126557218.1">
    <property type="nucleotide sequence ID" value="NZ_BIFS01000002.1"/>
</dbReference>
<dbReference type="SUPFAM" id="SSF46785">
    <property type="entry name" value="Winged helix' DNA-binding domain"/>
    <property type="match status" value="1"/>
</dbReference>
<sequence length="252" mass="27561">MLKEERQRYIVNRLHQEGKILGTDLVVQLKVSEDTIRRDLNELAEAGILQRVHGGALPRARSSSYEERQHEENSTKITIARTAASLIHDGQVIIMDSGTTVHEIANQIPLNRQATVITNSIPVAATLALHPNIEVQVLGGKLKKDAQAMIGVPVIEALKQIRADLCFLGICSLHPEIGISMPDMEEVYTKRTMIEQAAEVVAVTEAAKLGTAAPYIVAPLNALTYLVTDTSTDEGMLAPYRQLGIQVIRAES</sequence>
<evidence type="ECO:0000256" key="6">
    <source>
        <dbReference type="ARBA" id="ARBA00024937"/>
    </source>
</evidence>
<dbReference type="EMBL" id="BIFS01000002">
    <property type="protein sequence ID" value="GCE23894.1"/>
    <property type="molecule type" value="Genomic_DNA"/>
</dbReference>
<dbReference type="PROSITE" id="PS00894">
    <property type="entry name" value="HTH_DEOR_1"/>
    <property type="match status" value="1"/>
</dbReference>
<dbReference type="AlphaFoldDB" id="A0A402AXW5"/>
<dbReference type="InterPro" id="IPR001034">
    <property type="entry name" value="DeoR_HTH"/>
</dbReference>
<protein>
    <recommendedName>
        <fullName evidence="1">Lactose phosphotransferase system repressor</fullName>
    </recommendedName>
</protein>
<evidence type="ECO:0000256" key="3">
    <source>
        <dbReference type="ARBA" id="ARBA00023015"/>
    </source>
</evidence>
<dbReference type="InterPro" id="IPR036388">
    <property type="entry name" value="WH-like_DNA-bd_sf"/>
</dbReference>
<keyword evidence="9" id="KW-1185">Reference proteome</keyword>
<keyword evidence="2" id="KW-0678">Repressor</keyword>
<dbReference type="SMART" id="SM01134">
    <property type="entry name" value="DeoRC"/>
    <property type="match status" value="1"/>
</dbReference>
<dbReference type="Pfam" id="PF08220">
    <property type="entry name" value="HTH_DeoR"/>
    <property type="match status" value="1"/>
</dbReference>